<keyword evidence="4 5" id="KW-0671">Queuosine biosynthesis</keyword>
<proteinExistence type="inferred from homology"/>
<evidence type="ECO:0000256" key="3">
    <source>
        <dbReference type="ARBA" id="ARBA00022691"/>
    </source>
</evidence>
<reference evidence="7" key="1">
    <citation type="journal article" date="2015" name="Genome Announc.">
        <title>Draft Genome Sequence of an Anaerobic Ammonium-Oxidizing Bacterium, "Candidatus Brocadia sinica".</title>
        <authorList>
            <person name="Oshiki M."/>
            <person name="Shinyako-Hata K."/>
            <person name="Satoh H."/>
            <person name="Okabe S."/>
        </authorList>
    </citation>
    <scope>NUCLEOTIDE SEQUENCE [LARGE SCALE GENOMIC DNA]</scope>
    <source>
        <strain evidence="7">JPN1</strain>
    </source>
</reference>
<keyword evidence="2 5" id="KW-0808">Transferase</keyword>
<dbReference type="InterPro" id="IPR036100">
    <property type="entry name" value="QueA_sf"/>
</dbReference>
<evidence type="ECO:0000256" key="5">
    <source>
        <dbReference type="HAMAP-Rule" id="MF_00113"/>
    </source>
</evidence>
<keyword evidence="3 5" id="KW-0949">S-adenosyl-L-methionine</keyword>
<evidence type="ECO:0000313" key="6">
    <source>
        <dbReference type="EMBL" id="GAN34947.1"/>
    </source>
</evidence>
<comment type="subunit">
    <text evidence="5">Monomer.</text>
</comment>
<dbReference type="Gene3D" id="2.40.10.240">
    <property type="entry name" value="QueA-like"/>
    <property type="match status" value="1"/>
</dbReference>
<dbReference type="EC" id="2.4.99.17" evidence="5"/>
<dbReference type="HAMAP" id="MF_00113">
    <property type="entry name" value="QueA"/>
    <property type="match status" value="1"/>
</dbReference>
<dbReference type="Pfam" id="PF02547">
    <property type="entry name" value="Queuosine_synth"/>
    <property type="match status" value="1"/>
</dbReference>
<evidence type="ECO:0000256" key="1">
    <source>
        <dbReference type="ARBA" id="ARBA00022490"/>
    </source>
</evidence>
<comment type="function">
    <text evidence="5">Transfers and isomerizes the ribose moiety from AdoMet to the 7-aminomethyl group of 7-deazaguanine (preQ1-tRNA) to give epoxyqueuosine (oQ-tRNA).</text>
</comment>
<dbReference type="Gene3D" id="3.40.1780.10">
    <property type="entry name" value="QueA-like"/>
    <property type="match status" value="1"/>
</dbReference>
<dbReference type="InterPro" id="IPR003699">
    <property type="entry name" value="QueA"/>
</dbReference>
<dbReference type="EMBL" id="BAFN01000001">
    <property type="protein sequence ID" value="GAN34947.1"/>
    <property type="molecule type" value="Genomic_DNA"/>
</dbReference>
<dbReference type="PANTHER" id="PTHR30307">
    <property type="entry name" value="S-ADENOSYLMETHIONINE:TRNA RIBOSYLTRANSFERASE-ISOMERASE"/>
    <property type="match status" value="1"/>
</dbReference>
<comment type="pathway">
    <text evidence="5">tRNA modification; tRNA-queuosine biosynthesis.</text>
</comment>
<comment type="caution">
    <text evidence="6">The sequence shown here is derived from an EMBL/GenBank/DDBJ whole genome shotgun (WGS) entry which is preliminary data.</text>
</comment>
<dbReference type="SUPFAM" id="SSF111337">
    <property type="entry name" value="QueA-like"/>
    <property type="match status" value="1"/>
</dbReference>
<dbReference type="InterPro" id="IPR042118">
    <property type="entry name" value="QueA_dom1"/>
</dbReference>
<comment type="catalytic activity">
    <reaction evidence="5">
        <text>7-aminomethyl-7-carbaguanosine(34) in tRNA + S-adenosyl-L-methionine = epoxyqueuosine(34) in tRNA + adenine + L-methionine + 2 H(+)</text>
        <dbReference type="Rhea" id="RHEA:32155"/>
        <dbReference type="Rhea" id="RHEA-COMP:10342"/>
        <dbReference type="Rhea" id="RHEA-COMP:18582"/>
        <dbReference type="ChEBI" id="CHEBI:15378"/>
        <dbReference type="ChEBI" id="CHEBI:16708"/>
        <dbReference type="ChEBI" id="CHEBI:57844"/>
        <dbReference type="ChEBI" id="CHEBI:59789"/>
        <dbReference type="ChEBI" id="CHEBI:82833"/>
        <dbReference type="ChEBI" id="CHEBI:194443"/>
        <dbReference type="EC" id="2.4.99.17"/>
    </reaction>
</comment>
<organism evidence="6 7">
    <name type="scientific">Candidatus Brocadia sinica JPN1</name>
    <dbReference type="NCBI Taxonomy" id="1197129"/>
    <lineage>
        <taxon>Bacteria</taxon>
        <taxon>Pseudomonadati</taxon>
        <taxon>Planctomycetota</taxon>
        <taxon>Candidatus Brocadiia</taxon>
        <taxon>Candidatus Brocadiales</taxon>
        <taxon>Candidatus Brocadiaceae</taxon>
        <taxon>Candidatus Brocadia</taxon>
    </lineage>
</organism>
<keyword evidence="7" id="KW-1185">Reference proteome</keyword>
<comment type="subcellular location">
    <subcellularLocation>
        <location evidence="5">Cytoplasm</location>
    </subcellularLocation>
</comment>
<sequence>MLILHRNTGKIEHRKFHEITEYLYPGDLLVLNNTKVIPALVPGKRITGAFLELLLTEEIGENRWKALIKSNAKLRIGEEIYSKNNLLSAKLLGKAEDGSWLIEFNKKYDVKKLLDQTGKMPLPPYIKRNKHEDSSLPDSDRERYQTVFAQKEGAIAAPTAGLHFSQNILEKIKQSGVEIGFVTLHVGMGTFLPIKTDDIRDHRMYKEFYECPRDIIQKIQKTRKQNRRVVAVGSTSCRVLETIAMSDKTTQFSGWTNLFIYPPYNFQYVDVLLTNFHLPKTTLLMLVSAFAGRENIMNVYEIAKNKGYRFFSYGDCMMII</sequence>
<dbReference type="NCBIfam" id="NF001140">
    <property type="entry name" value="PRK00147.1"/>
    <property type="match status" value="1"/>
</dbReference>
<dbReference type="InterPro" id="IPR042119">
    <property type="entry name" value="QueA_dom2"/>
</dbReference>
<accession>A0ABQ0K2H1</accession>
<evidence type="ECO:0000313" key="7">
    <source>
        <dbReference type="Proteomes" id="UP000032309"/>
    </source>
</evidence>
<protein>
    <recommendedName>
        <fullName evidence="5">S-adenosylmethionine:tRNA ribosyltransferase-isomerase</fullName>
        <ecNumber evidence="5">2.4.99.17</ecNumber>
    </recommendedName>
    <alternativeName>
        <fullName evidence="5">Queuosine biosynthesis protein QueA</fullName>
    </alternativeName>
</protein>
<evidence type="ECO:0000256" key="2">
    <source>
        <dbReference type="ARBA" id="ARBA00022679"/>
    </source>
</evidence>
<comment type="similarity">
    <text evidence="5">Belongs to the QueA family.</text>
</comment>
<dbReference type="Proteomes" id="UP000032309">
    <property type="component" value="Unassembled WGS sequence"/>
</dbReference>
<dbReference type="NCBIfam" id="TIGR00113">
    <property type="entry name" value="queA"/>
    <property type="match status" value="1"/>
</dbReference>
<keyword evidence="1 5" id="KW-0963">Cytoplasm</keyword>
<evidence type="ECO:0000256" key="4">
    <source>
        <dbReference type="ARBA" id="ARBA00022785"/>
    </source>
</evidence>
<name>A0ABQ0K2H1_9BACT</name>
<dbReference type="PANTHER" id="PTHR30307:SF0">
    <property type="entry name" value="S-ADENOSYLMETHIONINE:TRNA RIBOSYLTRANSFERASE-ISOMERASE"/>
    <property type="match status" value="1"/>
</dbReference>
<gene>
    <name evidence="5" type="primary">queA</name>
    <name evidence="6" type="ORF">BROSI_A3491</name>
</gene>